<evidence type="ECO:0000313" key="21">
    <source>
        <dbReference type="EMBL" id="RMY61825.1"/>
    </source>
</evidence>
<dbReference type="SUPFAM" id="SSF63380">
    <property type="entry name" value="Riboflavin synthase domain-like"/>
    <property type="match status" value="1"/>
</dbReference>
<evidence type="ECO:0000256" key="1">
    <source>
        <dbReference type="ARBA" id="ARBA00001917"/>
    </source>
</evidence>
<dbReference type="GO" id="GO:0003958">
    <property type="term" value="F:NADPH-hemoprotein reductase activity"/>
    <property type="evidence" value="ECO:0007669"/>
    <property type="project" value="UniProtKB-EC"/>
</dbReference>
<evidence type="ECO:0000256" key="6">
    <source>
        <dbReference type="ARBA" id="ARBA00022692"/>
    </source>
</evidence>
<dbReference type="OrthoDB" id="1856718at2759"/>
<evidence type="ECO:0000256" key="12">
    <source>
        <dbReference type="ARBA" id="ARBA00023002"/>
    </source>
</evidence>
<evidence type="ECO:0000259" key="20">
    <source>
        <dbReference type="PROSITE" id="PS51384"/>
    </source>
</evidence>
<dbReference type="PROSITE" id="PS50902">
    <property type="entry name" value="FLAVODOXIN_LIKE"/>
    <property type="match status" value="1"/>
</dbReference>
<dbReference type="PRINTS" id="PR00371">
    <property type="entry name" value="FPNCR"/>
</dbReference>
<dbReference type="Pfam" id="PF00667">
    <property type="entry name" value="FAD_binding_1"/>
    <property type="match status" value="1"/>
</dbReference>
<keyword evidence="12" id="KW-0560">Oxidoreductase</keyword>
<dbReference type="EC" id="1.6.2.4" evidence="18"/>
<evidence type="ECO:0000256" key="17">
    <source>
        <dbReference type="ARBA" id="ARBA00023221"/>
    </source>
</evidence>
<dbReference type="SUPFAM" id="SSF52343">
    <property type="entry name" value="Ferredoxin reductase-like, C-terminal NADP-linked domain"/>
    <property type="match status" value="1"/>
</dbReference>
<dbReference type="InterPro" id="IPR029039">
    <property type="entry name" value="Flavoprotein-like_sf"/>
</dbReference>
<keyword evidence="13" id="KW-0756">Sterol biosynthesis</keyword>
<dbReference type="GO" id="GO:0050660">
    <property type="term" value="F:flavin adenine dinucleotide binding"/>
    <property type="evidence" value="ECO:0007669"/>
    <property type="project" value="TreeGrafter"/>
</dbReference>
<keyword evidence="4" id="KW-0285">Flavoprotein</keyword>
<evidence type="ECO:0000259" key="19">
    <source>
        <dbReference type="PROSITE" id="PS50902"/>
    </source>
</evidence>
<dbReference type="Gene3D" id="2.40.30.10">
    <property type="entry name" value="Translation factors"/>
    <property type="match status" value="2"/>
</dbReference>
<dbReference type="PROSITE" id="PS51384">
    <property type="entry name" value="FAD_FR"/>
    <property type="match status" value="1"/>
</dbReference>
<dbReference type="InterPro" id="IPR008254">
    <property type="entry name" value="Flavodoxin/NO_synth"/>
</dbReference>
<evidence type="ECO:0000256" key="8">
    <source>
        <dbReference type="ARBA" id="ARBA00022827"/>
    </source>
</evidence>
<evidence type="ECO:0000256" key="3">
    <source>
        <dbReference type="ARBA" id="ARBA00022516"/>
    </source>
</evidence>
<dbReference type="Proteomes" id="UP000269276">
    <property type="component" value="Unassembled WGS sequence"/>
</dbReference>
<dbReference type="VEuPathDB" id="FungiDB:BTJ68_10397"/>
<dbReference type="Pfam" id="PF00175">
    <property type="entry name" value="NAD_binding_1"/>
    <property type="match status" value="1"/>
</dbReference>
<dbReference type="Gene3D" id="1.20.990.10">
    <property type="entry name" value="NADPH-cytochrome p450 Reductase, Chain A, domain 3"/>
    <property type="match status" value="1"/>
</dbReference>
<keyword evidence="15" id="KW-0472">Membrane</keyword>
<keyword evidence="8" id="KW-0274">FAD</keyword>
<evidence type="ECO:0000256" key="11">
    <source>
        <dbReference type="ARBA" id="ARBA00022989"/>
    </source>
</evidence>
<proteinExistence type="predicted"/>
<evidence type="ECO:0000256" key="7">
    <source>
        <dbReference type="ARBA" id="ARBA00022824"/>
    </source>
</evidence>
<dbReference type="Pfam" id="PF00258">
    <property type="entry name" value="Flavodoxin_1"/>
    <property type="match status" value="1"/>
</dbReference>
<dbReference type="InterPro" id="IPR023208">
    <property type="entry name" value="P450R"/>
</dbReference>
<accession>A0A3M7DBY4</accession>
<dbReference type="PANTHER" id="PTHR19384:SF108">
    <property type="entry name" value="NADPH--CYTOCHROME P450 REDUCTASE"/>
    <property type="match status" value="1"/>
</dbReference>
<keyword evidence="17" id="KW-0753">Steroid metabolism</keyword>
<evidence type="ECO:0000313" key="22">
    <source>
        <dbReference type="Proteomes" id="UP000269276"/>
    </source>
</evidence>
<dbReference type="GO" id="GO:0010181">
    <property type="term" value="F:FMN binding"/>
    <property type="evidence" value="ECO:0007669"/>
    <property type="project" value="InterPro"/>
</dbReference>
<dbReference type="InterPro" id="IPR001094">
    <property type="entry name" value="Flavdoxin-like"/>
</dbReference>
<comment type="cofactor">
    <cofactor evidence="1">
        <name>FMN</name>
        <dbReference type="ChEBI" id="CHEBI:58210"/>
    </cofactor>
</comment>
<dbReference type="PRINTS" id="PR00369">
    <property type="entry name" value="FLAVODOXIN"/>
</dbReference>
<protein>
    <recommendedName>
        <fullName evidence="18">NADPH--hemoprotein reductase</fullName>
        <ecNumber evidence="18">1.6.2.4</ecNumber>
    </recommendedName>
</protein>
<evidence type="ECO:0000256" key="15">
    <source>
        <dbReference type="ARBA" id="ARBA00023136"/>
    </source>
</evidence>
<gene>
    <name evidence="21" type="ORF">D0863_11159</name>
</gene>
<reference evidence="21 22" key="1">
    <citation type="journal article" date="2018" name="BMC Genomics">
        <title>Genomic evidence for intraspecific hybridization in a clonal and extremely halotolerant yeast.</title>
        <authorList>
            <person name="Gostincar C."/>
            <person name="Stajich J.E."/>
            <person name="Zupancic J."/>
            <person name="Zalar P."/>
            <person name="Gunde-Cimerman N."/>
        </authorList>
    </citation>
    <scope>NUCLEOTIDE SEQUENCE [LARGE SCALE GENOMIC DNA]</scope>
    <source>
        <strain evidence="21 22">EXF-2682</strain>
    </source>
</reference>
<dbReference type="InterPro" id="IPR017938">
    <property type="entry name" value="Riboflavin_synthase-like_b-brl"/>
</dbReference>
<name>A0A3M7DBY4_HORWE</name>
<dbReference type="GO" id="GO:0005829">
    <property type="term" value="C:cytosol"/>
    <property type="evidence" value="ECO:0007669"/>
    <property type="project" value="TreeGrafter"/>
</dbReference>
<dbReference type="GO" id="GO:0016126">
    <property type="term" value="P:sterol biosynthetic process"/>
    <property type="evidence" value="ECO:0007669"/>
    <property type="project" value="UniProtKB-KW"/>
</dbReference>
<comment type="caution">
    <text evidence="21">The sequence shown here is derived from an EMBL/GenBank/DDBJ whole genome shotgun (WGS) entry which is preliminary data.</text>
</comment>
<evidence type="ECO:0000256" key="16">
    <source>
        <dbReference type="ARBA" id="ARBA00023166"/>
    </source>
</evidence>
<keyword evidence="5" id="KW-0288">FMN</keyword>
<feature type="domain" description="Flavodoxin-like" evidence="19">
    <location>
        <begin position="111"/>
        <end position="256"/>
    </location>
</feature>
<evidence type="ECO:0000256" key="10">
    <source>
        <dbReference type="ARBA" id="ARBA00022955"/>
    </source>
</evidence>
<keyword evidence="16" id="KW-1207">Sterol metabolism</keyword>
<keyword evidence="11" id="KW-1133">Transmembrane helix</keyword>
<dbReference type="InterPro" id="IPR023173">
    <property type="entry name" value="NADPH_Cyt_P450_Rdtase_alpha"/>
</dbReference>
<keyword evidence="7" id="KW-0256">Endoplasmic reticulum</keyword>
<dbReference type="InterPro" id="IPR017927">
    <property type="entry name" value="FAD-bd_FR_type"/>
</dbReference>
<sequence>MESKTSVSFVRLTNTAKTSAMSLGGSYAPWEQTLHQFTNQFANQAKYDDFAALAALTAASVAYATKGYLWARPDPYAYKLYERPQQSISTGTTIQQSRDLAQRLDEENADVAILWASQSGTAERFAARLAKDLSRYLSVKVLLVDLSDIEPASCTKVPEGKLAFLLASTFGEGDPSDNMHEFWEWLHTAKGASLQNFRYLAFGLGNSKYKHYNAVMKTVASQLDAFGAKPLMSVGYADDAAGETEEHFLEWKQHVFTYFQEQLGYKLQEVGYEPSIDIQSDDSLEPIDLHHGIPNTRTNARGSSAQSKVYALPITQSRELFHDTNGRNCIHMELDLNEHPELKYKTGDHLAVWPVNPTVEIERLVFILGLEEQRASPCHIKSLDGTPVKVPSPTTLNALLEHYLEVCAPVPRDAIATLAIYAPTEDAKQLLLSISKSKESYHEYQANNYVNLGRLMEKACPGEGAWRKLPLALVIETLPAMQPRYYSISSSSVVQARRAAITAVVADTPLQSQDRIPGLATNYLLSLKSSTEQPAVSHPNGLTYSLPLEHQPLQASHIHAAVRKSTFKMPPTAATPIVMVGAGTGVAPFRAFVAERSRLKAMGRDVGMTKLFFGCRHPQQDFIYAEEFDEMKAKLGDAFSLTTAFSRPDNKSEKKYVQDCVEQEAEEVCRLLVDEKSYFYICGSAGMAREVSDVVNSIIRKRQGWGEEQMKDFADRQKKQKRWLQDVWG</sequence>
<dbReference type="FunFam" id="3.40.50.360:FF:000036">
    <property type="entry name" value="NADPH--cytochrome P450 reductase"/>
    <property type="match status" value="1"/>
</dbReference>
<dbReference type="InterPro" id="IPR001709">
    <property type="entry name" value="Flavoprot_Pyr_Nucl_cyt_Rdtase"/>
</dbReference>
<keyword evidence="14" id="KW-0443">Lipid metabolism</keyword>
<keyword evidence="6" id="KW-0812">Transmembrane</keyword>
<feature type="domain" description="FAD-binding FR-type" evidence="20">
    <location>
        <begin position="307"/>
        <end position="546"/>
    </location>
</feature>
<dbReference type="SUPFAM" id="SSF52218">
    <property type="entry name" value="Flavoproteins"/>
    <property type="match status" value="1"/>
</dbReference>
<dbReference type="InterPro" id="IPR003097">
    <property type="entry name" value="CysJ-like_FAD-binding"/>
</dbReference>
<dbReference type="InterPro" id="IPR039261">
    <property type="entry name" value="FNR_nucleotide-bd"/>
</dbReference>
<keyword evidence="3" id="KW-0444">Lipid biosynthesis</keyword>
<dbReference type="InterPro" id="IPR001433">
    <property type="entry name" value="OxRdtase_FAD/NAD-bd"/>
</dbReference>
<comment type="cofactor">
    <cofactor evidence="2">
        <name>FAD</name>
        <dbReference type="ChEBI" id="CHEBI:57692"/>
    </cofactor>
</comment>
<evidence type="ECO:0000256" key="2">
    <source>
        <dbReference type="ARBA" id="ARBA00001974"/>
    </source>
</evidence>
<evidence type="ECO:0000256" key="5">
    <source>
        <dbReference type="ARBA" id="ARBA00022643"/>
    </source>
</evidence>
<evidence type="ECO:0000256" key="14">
    <source>
        <dbReference type="ARBA" id="ARBA00023098"/>
    </source>
</evidence>
<dbReference type="PIRSF" id="PIRSF000208">
    <property type="entry name" value="P450R"/>
    <property type="match status" value="1"/>
</dbReference>
<dbReference type="PANTHER" id="PTHR19384">
    <property type="entry name" value="NITRIC OXIDE SYNTHASE-RELATED"/>
    <property type="match status" value="1"/>
</dbReference>
<dbReference type="AlphaFoldDB" id="A0A3M7DBY4"/>
<keyword evidence="10" id="KW-0752">Steroid biosynthesis</keyword>
<evidence type="ECO:0000256" key="13">
    <source>
        <dbReference type="ARBA" id="ARBA00023011"/>
    </source>
</evidence>
<organism evidence="21 22">
    <name type="scientific">Hortaea werneckii</name>
    <name type="common">Black yeast</name>
    <name type="synonym">Cladosporium werneckii</name>
    <dbReference type="NCBI Taxonomy" id="91943"/>
    <lineage>
        <taxon>Eukaryota</taxon>
        <taxon>Fungi</taxon>
        <taxon>Dikarya</taxon>
        <taxon>Ascomycota</taxon>
        <taxon>Pezizomycotina</taxon>
        <taxon>Dothideomycetes</taxon>
        <taxon>Dothideomycetidae</taxon>
        <taxon>Mycosphaerellales</taxon>
        <taxon>Teratosphaeriaceae</taxon>
        <taxon>Hortaea</taxon>
    </lineage>
</organism>
<dbReference type="Gene3D" id="3.40.50.360">
    <property type="match status" value="1"/>
</dbReference>
<dbReference type="Gene3D" id="3.40.50.80">
    <property type="entry name" value="Nucleotide-binding domain of ferredoxin-NADP reductase (FNR) module"/>
    <property type="match status" value="1"/>
</dbReference>
<evidence type="ECO:0000256" key="18">
    <source>
        <dbReference type="ARBA" id="ARBA00023797"/>
    </source>
</evidence>
<evidence type="ECO:0000256" key="9">
    <source>
        <dbReference type="ARBA" id="ARBA00022857"/>
    </source>
</evidence>
<dbReference type="EMBL" id="QWIP01000512">
    <property type="protein sequence ID" value="RMY61825.1"/>
    <property type="molecule type" value="Genomic_DNA"/>
</dbReference>
<evidence type="ECO:0000256" key="4">
    <source>
        <dbReference type="ARBA" id="ARBA00022630"/>
    </source>
</evidence>
<keyword evidence="9" id="KW-0521">NADP</keyword>